<comment type="caution">
    <text evidence="2">The sequence shown here is derived from an EMBL/GenBank/DDBJ whole genome shotgun (WGS) entry which is preliminary data.</text>
</comment>
<keyword evidence="3" id="KW-1185">Reference proteome</keyword>
<feature type="compositionally biased region" description="Low complexity" evidence="1">
    <location>
        <begin position="7"/>
        <end position="20"/>
    </location>
</feature>
<dbReference type="Proteomes" id="UP000763641">
    <property type="component" value="Unassembled WGS sequence"/>
</dbReference>
<evidence type="ECO:0000313" key="3">
    <source>
        <dbReference type="Proteomes" id="UP000763641"/>
    </source>
</evidence>
<organism evidence="2 3">
    <name type="scientific">Sphingomonas longa</name>
    <dbReference type="NCBI Taxonomy" id="2778730"/>
    <lineage>
        <taxon>Bacteria</taxon>
        <taxon>Pseudomonadati</taxon>
        <taxon>Pseudomonadota</taxon>
        <taxon>Alphaproteobacteria</taxon>
        <taxon>Sphingomonadales</taxon>
        <taxon>Sphingomonadaceae</taxon>
        <taxon>Sphingomonas</taxon>
    </lineage>
</organism>
<name>A0ABS2D5E2_9SPHN</name>
<reference evidence="2 3" key="1">
    <citation type="submission" date="2020-12" db="EMBL/GenBank/DDBJ databases">
        <title>Sphingomonas sp.</title>
        <authorList>
            <person name="Kim M.K."/>
        </authorList>
    </citation>
    <scope>NUCLEOTIDE SEQUENCE [LARGE SCALE GENOMIC DNA]</scope>
    <source>
        <strain evidence="2 3">BT552</strain>
    </source>
</reference>
<sequence>MSYRTNALTAVTGTSSAASAPHRDGALCAQLASRVPAFVTAPTFVFGRDGAPLPSRSEALRERIAAARGLG</sequence>
<proteinExistence type="predicted"/>
<gene>
    <name evidence="2" type="ORF">ILT43_03320</name>
</gene>
<protein>
    <submittedName>
        <fullName evidence="2">Uncharacterized protein</fullName>
    </submittedName>
</protein>
<dbReference type="RefSeq" id="WP_204194229.1">
    <property type="nucleotide sequence ID" value="NZ_JAFEMC010000001.1"/>
</dbReference>
<dbReference type="EMBL" id="JAFEMC010000001">
    <property type="protein sequence ID" value="MBM6575386.1"/>
    <property type="molecule type" value="Genomic_DNA"/>
</dbReference>
<accession>A0ABS2D5E2</accession>
<evidence type="ECO:0000313" key="2">
    <source>
        <dbReference type="EMBL" id="MBM6575386.1"/>
    </source>
</evidence>
<feature type="region of interest" description="Disordered" evidence="1">
    <location>
        <begin position="1"/>
        <end position="21"/>
    </location>
</feature>
<evidence type="ECO:0000256" key="1">
    <source>
        <dbReference type="SAM" id="MobiDB-lite"/>
    </source>
</evidence>